<proteinExistence type="predicted"/>
<reference evidence="1" key="1">
    <citation type="submission" date="2022-04" db="EMBL/GenBank/DDBJ databases">
        <title>Genome of the entomopathogenic fungus Entomophthora muscae.</title>
        <authorList>
            <person name="Elya C."/>
            <person name="Lovett B.R."/>
            <person name="Lee E."/>
            <person name="Macias A.M."/>
            <person name="Hajek A.E."/>
            <person name="De Bivort B.L."/>
            <person name="Kasson M.T."/>
            <person name="De Fine Licht H.H."/>
            <person name="Stajich J.E."/>
        </authorList>
    </citation>
    <scope>NUCLEOTIDE SEQUENCE</scope>
    <source>
        <strain evidence="1">Berkeley</strain>
    </source>
</reference>
<sequence>MVGGVLMLLWWAANVVYSLLFSPLRHLPSPAIFQLCPLYYQYLAARGDAPFRLLHYHLCYGKVFRIGWNYVVFVDGAACQTLYATYSFEKSSAFYKIFAQFGDSIFSTSSRSLHSFRKKAVAPALTRTAVFNMEDKIRDVGVVPLMRKMGQTEQADIYHLFHFMSWDTMLQIIAGHNLNMLEYGNHPVADWISATLGFNMLCYLFPPCQLLPPKLRQASSHHVHRHPQYLLCHT</sequence>
<gene>
    <name evidence="1" type="ORF">DSO57_1028582</name>
</gene>
<protein>
    <submittedName>
        <fullName evidence="1">Uncharacterized protein</fullName>
    </submittedName>
</protein>
<organism evidence="1 2">
    <name type="scientific">Entomophthora muscae</name>
    <dbReference type="NCBI Taxonomy" id="34485"/>
    <lineage>
        <taxon>Eukaryota</taxon>
        <taxon>Fungi</taxon>
        <taxon>Fungi incertae sedis</taxon>
        <taxon>Zoopagomycota</taxon>
        <taxon>Entomophthoromycotina</taxon>
        <taxon>Entomophthoromycetes</taxon>
        <taxon>Entomophthorales</taxon>
        <taxon>Entomophthoraceae</taxon>
        <taxon>Entomophthora</taxon>
    </lineage>
</organism>
<evidence type="ECO:0000313" key="1">
    <source>
        <dbReference type="EMBL" id="KAJ9052992.1"/>
    </source>
</evidence>
<dbReference type="EMBL" id="QTSX02006572">
    <property type="protein sequence ID" value="KAJ9052992.1"/>
    <property type="molecule type" value="Genomic_DNA"/>
</dbReference>
<name>A0ACC2RSK3_9FUNG</name>
<dbReference type="Proteomes" id="UP001165960">
    <property type="component" value="Unassembled WGS sequence"/>
</dbReference>
<comment type="caution">
    <text evidence="1">The sequence shown here is derived from an EMBL/GenBank/DDBJ whole genome shotgun (WGS) entry which is preliminary data.</text>
</comment>
<evidence type="ECO:0000313" key="2">
    <source>
        <dbReference type="Proteomes" id="UP001165960"/>
    </source>
</evidence>
<keyword evidence="2" id="KW-1185">Reference proteome</keyword>
<accession>A0ACC2RSK3</accession>